<proteinExistence type="predicted"/>
<evidence type="ECO:0000313" key="2">
    <source>
        <dbReference type="Proteomes" id="UP000279306"/>
    </source>
</evidence>
<gene>
    <name evidence="1" type="ORF">NCTC10437_05472</name>
</gene>
<dbReference type="RefSeq" id="WP_048630742.1">
    <property type="nucleotide sequence ID" value="NZ_CVQQ01000001.1"/>
</dbReference>
<dbReference type="Proteomes" id="UP000279306">
    <property type="component" value="Chromosome"/>
</dbReference>
<name>A0A448J167_MYCAU</name>
<evidence type="ECO:0008006" key="3">
    <source>
        <dbReference type="Google" id="ProtNLM"/>
    </source>
</evidence>
<organism evidence="1 2">
    <name type="scientific">Mycolicibacterium aurum</name>
    <name type="common">Mycobacterium aurum</name>
    <dbReference type="NCBI Taxonomy" id="1791"/>
    <lineage>
        <taxon>Bacteria</taxon>
        <taxon>Bacillati</taxon>
        <taxon>Actinomycetota</taxon>
        <taxon>Actinomycetes</taxon>
        <taxon>Mycobacteriales</taxon>
        <taxon>Mycobacteriaceae</taxon>
        <taxon>Mycolicibacterium</taxon>
    </lineage>
</organism>
<reference evidence="1 2" key="1">
    <citation type="submission" date="2018-12" db="EMBL/GenBank/DDBJ databases">
        <authorList>
            <consortium name="Pathogen Informatics"/>
        </authorList>
    </citation>
    <scope>NUCLEOTIDE SEQUENCE [LARGE SCALE GENOMIC DNA]</scope>
    <source>
        <strain evidence="1 2">NCTC10437</strain>
    </source>
</reference>
<protein>
    <recommendedName>
        <fullName evidence="3">DUF4262 domain-containing protein</fullName>
    </recommendedName>
</protein>
<dbReference type="STRING" id="1791.GCA_001049355_00917"/>
<dbReference type="EMBL" id="LR134356">
    <property type="protein sequence ID" value="VEG58440.1"/>
    <property type="molecule type" value="Genomic_DNA"/>
</dbReference>
<evidence type="ECO:0000313" key="1">
    <source>
        <dbReference type="EMBL" id="VEG58440.1"/>
    </source>
</evidence>
<dbReference type="Pfam" id="PF14081">
    <property type="entry name" value="DUF4262"/>
    <property type="match status" value="1"/>
</dbReference>
<accession>A0A448J167</accession>
<dbReference type="AlphaFoldDB" id="A0A448J167"/>
<dbReference type="InterPro" id="IPR025358">
    <property type="entry name" value="DUF4262"/>
</dbReference>
<sequence>MCWLCDHPTATREDYLGILRTKARQNGWAVQYVESDRSPFAYTVGLHDWGRPELLITGVSPARASRLLGAMAREALRGCALKPGAQLKVTGGPLVEFVTVDHPDVHLCWAVNHAQAPIQALQVVWADGHGRWPWSATFCDGRRRQPVLGVRGRAA</sequence>
<keyword evidence="2" id="KW-1185">Reference proteome</keyword>
<dbReference type="KEGG" id="mauu:NCTC10437_05472"/>
<dbReference type="OrthoDB" id="511192at2"/>